<comment type="caution">
    <text evidence="1">The sequence shown here is derived from an EMBL/GenBank/DDBJ whole genome shotgun (WGS) entry which is preliminary data.</text>
</comment>
<sequence>MGRCSRLSIYRPNFSFFHTYLYNTTLFTATSATTASKCCSLYAKTKDLVHLHKAESHPGKDHFATCIEYRDTAKTSRARLKERRALLRLDPNIPPPARHTKISKATVVLWPVPREPTQVLPENPAKLIPAVQLPPPPQDFLPEDQWH</sequence>
<dbReference type="AlphaFoldDB" id="A0A420IH49"/>
<gene>
    <name evidence="1" type="ORF">GcC1_087018</name>
</gene>
<name>A0A420IH49_9PEZI</name>
<dbReference type="Proteomes" id="UP000285405">
    <property type="component" value="Unassembled WGS sequence"/>
</dbReference>
<accession>A0A420IH49</accession>
<reference evidence="1 2" key="1">
    <citation type="journal article" date="2018" name="BMC Genomics">
        <title>Comparative genome analyses reveal sequence features reflecting distinct modes of host-adaptation between dicot and monocot powdery mildew.</title>
        <authorList>
            <person name="Wu Y."/>
            <person name="Ma X."/>
            <person name="Pan Z."/>
            <person name="Kale S.D."/>
            <person name="Song Y."/>
            <person name="King H."/>
            <person name="Zhang Q."/>
            <person name="Presley C."/>
            <person name="Deng X."/>
            <person name="Wei C.I."/>
            <person name="Xiao S."/>
        </authorList>
    </citation>
    <scope>NUCLEOTIDE SEQUENCE [LARGE SCALE GENOMIC DNA]</scope>
    <source>
        <strain evidence="1">UCSC1</strain>
    </source>
</reference>
<organism evidence="1 2">
    <name type="scientific">Golovinomyces cichoracearum</name>
    <dbReference type="NCBI Taxonomy" id="62708"/>
    <lineage>
        <taxon>Eukaryota</taxon>
        <taxon>Fungi</taxon>
        <taxon>Dikarya</taxon>
        <taxon>Ascomycota</taxon>
        <taxon>Pezizomycotina</taxon>
        <taxon>Leotiomycetes</taxon>
        <taxon>Erysiphales</taxon>
        <taxon>Erysiphaceae</taxon>
        <taxon>Golovinomyces</taxon>
    </lineage>
</organism>
<dbReference type="EMBL" id="MCBR01008773">
    <property type="protein sequence ID" value="RKF73888.1"/>
    <property type="molecule type" value="Genomic_DNA"/>
</dbReference>
<proteinExistence type="predicted"/>
<evidence type="ECO:0000313" key="1">
    <source>
        <dbReference type="EMBL" id="RKF73888.1"/>
    </source>
</evidence>
<evidence type="ECO:0000313" key="2">
    <source>
        <dbReference type="Proteomes" id="UP000285405"/>
    </source>
</evidence>
<protein>
    <submittedName>
        <fullName evidence="1">Uncharacterized protein</fullName>
    </submittedName>
</protein>